<accession>A0A803LPU0</accession>
<sequence length="238" mass="26811">MGVGNPNKGKKYMPQDTVTIQTNCSARQPIKGIGGSVYVLMIIYLDHLNRPPLRWNFFPRIGAWTDEQVRDAKNADKCSKGDFGNIESLAKPAKRKRTYPCPNDFLHQARQRKKEARNLSFIDCGEQYAWLIHCGVVLQNGEVSTNCSTMDKGFKMIDKNCNINTSEWGRISLDMPRQKDGVSCGVHMLAAIKLNAYQFVGCISVGNIEEAQKMLFAEDVLSEFNNARQSVLQMLNLN</sequence>
<dbReference type="Proteomes" id="UP000596660">
    <property type="component" value="Unplaced"/>
</dbReference>
<reference evidence="1" key="2">
    <citation type="submission" date="2021-03" db="UniProtKB">
        <authorList>
            <consortium name="EnsemblPlants"/>
        </authorList>
    </citation>
    <scope>IDENTIFICATION</scope>
</reference>
<protein>
    <submittedName>
        <fullName evidence="1">Uncharacterized protein</fullName>
    </submittedName>
</protein>
<keyword evidence="2" id="KW-1185">Reference proteome</keyword>
<dbReference type="Gramene" id="AUR62016969-RA">
    <property type="protein sequence ID" value="AUR62016969-RA:cds"/>
    <property type="gene ID" value="AUR62016969"/>
</dbReference>
<reference evidence="1" key="1">
    <citation type="journal article" date="2017" name="Nature">
        <title>The genome of Chenopodium quinoa.</title>
        <authorList>
            <person name="Jarvis D.E."/>
            <person name="Ho Y.S."/>
            <person name="Lightfoot D.J."/>
            <person name="Schmoeckel S.M."/>
            <person name="Li B."/>
            <person name="Borm T.J.A."/>
            <person name="Ohyanagi H."/>
            <person name="Mineta K."/>
            <person name="Michell C.T."/>
            <person name="Saber N."/>
            <person name="Kharbatia N.M."/>
            <person name="Rupper R.R."/>
            <person name="Sharp A.R."/>
            <person name="Dally N."/>
            <person name="Boughton B.A."/>
            <person name="Woo Y.H."/>
            <person name="Gao G."/>
            <person name="Schijlen E.G.W.M."/>
            <person name="Guo X."/>
            <person name="Momin A.A."/>
            <person name="Negrao S."/>
            <person name="Al-Babili S."/>
            <person name="Gehring C."/>
            <person name="Roessner U."/>
            <person name="Jung C."/>
            <person name="Murphy K."/>
            <person name="Arold S.T."/>
            <person name="Gojobori T."/>
            <person name="van der Linden C.G."/>
            <person name="van Loo E.N."/>
            <person name="Jellen E.N."/>
            <person name="Maughan P.J."/>
            <person name="Tester M."/>
        </authorList>
    </citation>
    <scope>NUCLEOTIDE SEQUENCE [LARGE SCALE GENOMIC DNA]</scope>
    <source>
        <strain evidence="1">cv. PI 614886</strain>
    </source>
</reference>
<dbReference type="AlphaFoldDB" id="A0A803LPU0"/>
<evidence type="ECO:0000313" key="1">
    <source>
        <dbReference type="EnsemblPlants" id="AUR62016969-RA:cds"/>
    </source>
</evidence>
<evidence type="ECO:0000313" key="2">
    <source>
        <dbReference type="Proteomes" id="UP000596660"/>
    </source>
</evidence>
<proteinExistence type="predicted"/>
<organism evidence="1 2">
    <name type="scientific">Chenopodium quinoa</name>
    <name type="common">Quinoa</name>
    <dbReference type="NCBI Taxonomy" id="63459"/>
    <lineage>
        <taxon>Eukaryota</taxon>
        <taxon>Viridiplantae</taxon>
        <taxon>Streptophyta</taxon>
        <taxon>Embryophyta</taxon>
        <taxon>Tracheophyta</taxon>
        <taxon>Spermatophyta</taxon>
        <taxon>Magnoliopsida</taxon>
        <taxon>eudicotyledons</taxon>
        <taxon>Gunneridae</taxon>
        <taxon>Pentapetalae</taxon>
        <taxon>Caryophyllales</taxon>
        <taxon>Chenopodiaceae</taxon>
        <taxon>Chenopodioideae</taxon>
        <taxon>Atripliceae</taxon>
        <taxon>Chenopodium</taxon>
    </lineage>
</organism>
<dbReference type="EnsemblPlants" id="AUR62016969-RA">
    <property type="protein sequence ID" value="AUR62016969-RA:cds"/>
    <property type="gene ID" value="AUR62016969"/>
</dbReference>
<name>A0A803LPU0_CHEQI</name>